<evidence type="ECO:0000256" key="1">
    <source>
        <dbReference type="ARBA" id="ARBA00022628"/>
    </source>
</evidence>
<dbReference type="AlphaFoldDB" id="A0A0J6XG83"/>
<reference evidence="4 5" key="1">
    <citation type="submission" date="2015-06" db="EMBL/GenBank/DDBJ databases">
        <title>Recapitulation of the evolution of biosynthetic gene clusters reveals hidden chemical diversity on bacterial genomes.</title>
        <authorList>
            <person name="Cruz-Morales P."/>
            <person name="Martinez-Guerrero C."/>
            <person name="Morales-Escalante M.A."/>
            <person name="Yanez-Guerra L.A."/>
            <person name="Kopp J.F."/>
            <person name="Feldmann J."/>
            <person name="Ramos-Aboites H.E."/>
            <person name="Barona-Gomez F."/>
        </authorList>
    </citation>
    <scope>NUCLEOTIDE SEQUENCE [LARGE SCALE GENOMIC DNA]</scope>
    <source>
        <strain evidence="4 5">ATCC 31245</strain>
    </source>
</reference>
<dbReference type="PATRIC" id="fig|66430.4.peg.2478"/>
<dbReference type="PIRSF" id="PIRSF001495">
    <property type="entry name" value="Met_asp_mut_epsi"/>
    <property type="match status" value="1"/>
</dbReference>
<dbReference type="InterPro" id="IPR006396">
    <property type="entry name" value="Glu_mut_E"/>
</dbReference>
<dbReference type="STRING" id="66430.ACS04_30760"/>
<comment type="caution">
    <text evidence="4">The sequence shown here is derived from an EMBL/GenBank/DDBJ whole genome shotgun (WGS) entry which is preliminary data.</text>
</comment>
<evidence type="ECO:0000313" key="5">
    <source>
        <dbReference type="Proteomes" id="UP000035932"/>
    </source>
</evidence>
<dbReference type="GO" id="GO:0019670">
    <property type="term" value="P:anaerobic L-glutamate catabolic process"/>
    <property type="evidence" value="ECO:0007669"/>
    <property type="project" value="InterPro"/>
</dbReference>
<dbReference type="OrthoDB" id="5332339at2"/>
<keyword evidence="5" id="KW-1185">Reference proteome</keyword>
<dbReference type="GO" id="GO:0031419">
    <property type="term" value="F:cobalamin binding"/>
    <property type="evidence" value="ECO:0007669"/>
    <property type="project" value="UniProtKB-KW"/>
</dbReference>
<dbReference type="GO" id="GO:0050097">
    <property type="term" value="F:methylaspartate mutase activity"/>
    <property type="evidence" value="ECO:0007669"/>
    <property type="project" value="InterPro"/>
</dbReference>
<dbReference type="Pfam" id="PF06368">
    <property type="entry name" value="Met_asp_mut_E"/>
    <property type="match status" value="1"/>
</dbReference>
<accession>A0A0J6XG83</accession>
<name>A0A0J6XG83_9ACTN</name>
<dbReference type="EMBL" id="LFML01000149">
    <property type="protein sequence ID" value="KMO94129.1"/>
    <property type="molecule type" value="Genomic_DNA"/>
</dbReference>
<proteinExistence type="predicted"/>
<protein>
    <submittedName>
        <fullName evidence="4">Methylaspartate mutase</fullName>
    </submittedName>
</protein>
<sequence>MSGPATVREGLPAGPAPVDFGEFVRREGGNGRLVVQPRMGFGDPGRMRTGLVATKAARAATVGTLTLDSYTRVGNLDAVETALRDGIDLNGYPVVSHPAHTTAAVLDGVRDRDFPVQVRHGSATPLDIFRAMMRLNLNATEGGPVSYCLPYGRTPLADAVRNWEECCDLYVRMQDVGIEPHLETFGGCMMGQLCPPGQLVAISFLEAMFFAQRGLRSISMSYAQQTDPVQDREAVTALRRLSAEMLPVANWHVVIYAYMGVYPETDHGAYGLLADAARLAVTTGAERLIVKTAAEARRIPTVAENVQALEYASDTALRTGRGRDETFADTPTYQEARALVEAVLNLDDDLGRALLKAFRHGYLDVPYCVHPDNAGRARSYIDARGRLAWADTGKLPIAGIAERGPSRKIGSADLMNDLFHVRCKFDAGPRELDPATAELIRGRAAIGSRTKEYTA</sequence>
<evidence type="ECO:0000313" key="4">
    <source>
        <dbReference type="EMBL" id="KMO94129.1"/>
    </source>
</evidence>
<dbReference type="Gene3D" id="3.20.20.240">
    <property type="entry name" value="Methylmalonyl-CoA mutase"/>
    <property type="match status" value="1"/>
</dbReference>
<evidence type="ECO:0000256" key="3">
    <source>
        <dbReference type="ARBA" id="ARBA00023285"/>
    </source>
</evidence>
<keyword evidence="2" id="KW-0413">Isomerase</keyword>
<evidence type="ECO:0000256" key="2">
    <source>
        <dbReference type="ARBA" id="ARBA00023235"/>
    </source>
</evidence>
<keyword evidence="1" id="KW-0846">Cobalamin</keyword>
<organism evidence="4 5">
    <name type="scientific">Streptomyces roseus</name>
    <dbReference type="NCBI Taxonomy" id="66430"/>
    <lineage>
        <taxon>Bacteria</taxon>
        <taxon>Bacillati</taxon>
        <taxon>Actinomycetota</taxon>
        <taxon>Actinomycetes</taxon>
        <taxon>Kitasatosporales</taxon>
        <taxon>Streptomycetaceae</taxon>
        <taxon>Streptomyces</taxon>
    </lineage>
</organism>
<dbReference type="SUPFAM" id="SSF51703">
    <property type="entry name" value="Cobalamin (vitamin B12)-dependent enzymes"/>
    <property type="match status" value="1"/>
</dbReference>
<dbReference type="RefSeq" id="WP_048480104.1">
    <property type="nucleotide sequence ID" value="NZ_JBIRUD010000025.1"/>
</dbReference>
<keyword evidence="3" id="KW-0170">Cobalt</keyword>
<gene>
    <name evidence="4" type="ORF">ACS04_30760</name>
</gene>
<dbReference type="Proteomes" id="UP000035932">
    <property type="component" value="Unassembled WGS sequence"/>
</dbReference>
<dbReference type="InterPro" id="IPR016176">
    <property type="entry name" value="Cbl-dep_enz_cat"/>
</dbReference>